<dbReference type="EMBL" id="JAMPLM010000007">
    <property type="protein sequence ID" value="MEP1058918.1"/>
    <property type="molecule type" value="Genomic_DNA"/>
</dbReference>
<reference evidence="1 2" key="1">
    <citation type="submission" date="2022-04" db="EMBL/GenBank/DDBJ databases">
        <title>Positive selection, recombination, and allopatry shape intraspecific diversity of widespread and dominant cyanobacteria.</title>
        <authorList>
            <person name="Wei J."/>
            <person name="Shu W."/>
            <person name="Hu C."/>
        </authorList>
    </citation>
    <scope>NUCLEOTIDE SEQUENCE [LARGE SCALE GENOMIC DNA]</scope>
    <source>
        <strain evidence="1 2">AS-A4</strain>
    </source>
</reference>
<gene>
    <name evidence="1" type="ORF">NDI38_10765</name>
</gene>
<evidence type="ECO:0000313" key="1">
    <source>
        <dbReference type="EMBL" id="MEP1058918.1"/>
    </source>
</evidence>
<name>A0ABV0KIS2_9CYAN</name>
<keyword evidence="2" id="KW-1185">Reference proteome</keyword>
<accession>A0ABV0KIS2</accession>
<sequence>MNSNLDDQQSNVAMVHQSLNELRELFSTLEAQSKLGLLIEPLKLEPIDMICSAAQLPFLDDGYFQADELSGFREV</sequence>
<evidence type="ECO:0000313" key="2">
    <source>
        <dbReference type="Proteomes" id="UP001476950"/>
    </source>
</evidence>
<comment type="caution">
    <text evidence="1">The sequence shown here is derived from an EMBL/GenBank/DDBJ whole genome shotgun (WGS) entry which is preliminary data.</text>
</comment>
<proteinExistence type="predicted"/>
<dbReference type="Proteomes" id="UP001476950">
    <property type="component" value="Unassembled WGS sequence"/>
</dbReference>
<organism evidence="1 2">
    <name type="scientific">Stenomitos frigidus AS-A4</name>
    <dbReference type="NCBI Taxonomy" id="2933935"/>
    <lineage>
        <taxon>Bacteria</taxon>
        <taxon>Bacillati</taxon>
        <taxon>Cyanobacteriota</taxon>
        <taxon>Cyanophyceae</taxon>
        <taxon>Leptolyngbyales</taxon>
        <taxon>Leptolyngbyaceae</taxon>
        <taxon>Stenomitos</taxon>
    </lineage>
</organism>
<dbReference type="RefSeq" id="WP_190448324.1">
    <property type="nucleotide sequence ID" value="NZ_JAMPLM010000007.1"/>
</dbReference>
<protein>
    <submittedName>
        <fullName evidence="1">Uncharacterized protein</fullName>
    </submittedName>
</protein>